<reference evidence="3 4" key="1">
    <citation type="submission" date="2017-05" db="EMBL/GenBank/DDBJ databases">
        <authorList>
            <person name="Varghese N."/>
            <person name="Submissions S."/>
        </authorList>
    </citation>
    <scope>NUCLEOTIDE SEQUENCE [LARGE SCALE GENOMIC DNA]</scope>
    <source>
        <strain evidence="3 4">DSM 100094</strain>
    </source>
</reference>
<feature type="transmembrane region" description="Helical" evidence="2">
    <location>
        <begin position="18"/>
        <end position="36"/>
    </location>
</feature>
<proteinExistence type="predicted"/>
<sequence>MQNPDLQPSRPPRGAGQGLVRTVIVLAVLVVGFFVMRQFWHADEQQEDPASVTAPDGGRVEGQAPAE</sequence>
<accession>A0A521EPP9</accession>
<gene>
    <name evidence="3" type="ORF">SAMN06265221_11482</name>
</gene>
<evidence type="ECO:0000256" key="1">
    <source>
        <dbReference type="SAM" id="MobiDB-lite"/>
    </source>
</evidence>
<keyword evidence="4" id="KW-1185">Reference proteome</keyword>
<dbReference type="EMBL" id="FXTK01000014">
    <property type="protein sequence ID" value="SMO85882.1"/>
    <property type="molecule type" value="Genomic_DNA"/>
</dbReference>
<protein>
    <submittedName>
        <fullName evidence="3">Uncharacterized protein</fullName>
    </submittedName>
</protein>
<evidence type="ECO:0000313" key="4">
    <source>
        <dbReference type="Proteomes" id="UP000319014"/>
    </source>
</evidence>
<evidence type="ECO:0000256" key="2">
    <source>
        <dbReference type="SAM" id="Phobius"/>
    </source>
</evidence>
<dbReference type="RefSeq" id="WP_142663942.1">
    <property type="nucleotide sequence ID" value="NZ_FXTK01000014.1"/>
</dbReference>
<keyword evidence="2" id="KW-1133">Transmembrane helix</keyword>
<dbReference type="AlphaFoldDB" id="A0A521EPP9"/>
<keyword evidence="2" id="KW-0472">Membrane</keyword>
<organism evidence="3 4">
    <name type="scientific">Paracoccus laeviglucosivorans</name>
    <dbReference type="NCBI Taxonomy" id="1197861"/>
    <lineage>
        <taxon>Bacteria</taxon>
        <taxon>Pseudomonadati</taxon>
        <taxon>Pseudomonadota</taxon>
        <taxon>Alphaproteobacteria</taxon>
        <taxon>Rhodobacterales</taxon>
        <taxon>Paracoccaceae</taxon>
        <taxon>Paracoccus</taxon>
    </lineage>
</organism>
<name>A0A521EPP9_9RHOB</name>
<feature type="region of interest" description="Disordered" evidence="1">
    <location>
        <begin position="44"/>
        <end position="67"/>
    </location>
</feature>
<keyword evidence="2" id="KW-0812">Transmembrane</keyword>
<evidence type="ECO:0000313" key="3">
    <source>
        <dbReference type="EMBL" id="SMO85882.1"/>
    </source>
</evidence>
<dbReference type="Proteomes" id="UP000319014">
    <property type="component" value="Unassembled WGS sequence"/>
</dbReference>